<comment type="caution">
    <text evidence="2">The sequence shown here is derived from an EMBL/GenBank/DDBJ whole genome shotgun (WGS) entry which is preliminary data.</text>
</comment>
<proteinExistence type="predicted"/>
<dbReference type="EMBL" id="JAUSVV010000001">
    <property type="protein sequence ID" value="MDQ0440581.1"/>
    <property type="molecule type" value="Genomic_DNA"/>
</dbReference>
<evidence type="ECO:0000313" key="3">
    <source>
        <dbReference type="Proteomes" id="UP001236369"/>
    </source>
</evidence>
<sequence>MDPEESELAMVRRHVREGEGQVARQRTLVARLRADGLPIEEAEALLATFEELQRQHEAHLARAEAKM</sequence>
<evidence type="ECO:0000313" key="2">
    <source>
        <dbReference type="EMBL" id="MDQ0440581.1"/>
    </source>
</evidence>
<reference evidence="2 3" key="1">
    <citation type="submission" date="2023-07" db="EMBL/GenBank/DDBJ databases">
        <title>Genomic Encyclopedia of Type Strains, Phase IV (KMG-IV): sequencing the most valuable type-strain genomes for metagenomic binning, comparative biology and taxonomic classification.</title>
        <authorList>
            <person name="Goeker M."/>
        </authorList>
    </citation>
    <scope>NUCLEOTIDE SEQUENCE [LARGE SCALE GENOMIC DNA]</scope>
    <source>
        <strain evidence="2 3">DSM 19562</strain>
    </source>
</reference>
<dbReference type="RefSeq" id="WP_122160869.1">
    <property type="nucleotide sequence ID" value="NZ_BPQX01000011.1"/>
</dbReference>
<name>A0ABU0HE33_9HYPH</name>
<keyword evidence="3" id="KW-1185">Reference proteome</keyword>
<organism evidence="2 3">
    <name type="scientific">Methylobacterium persicinum</name>
    <dbReference type="NCBI Taxonomy" id="374426"/>
    <lineage>
        <taxon>Bacteria</taxon>
        <taxon>Pseudomonadati</taxon>
        <taxon>Pseudomonadota</taxon>
        <taxon>Alphaproteobacteria</taxon>
        <taxon>Hyphomicrobiales</taxon>
        <taxon>Methylobacteriaceae</taxon>
        <taxon>Methylobacterium</taxon>
    </lineage>
</organism>
<accession>A0ABU0HE33</accession>
<dbReference type="Proteomes" id="UP001236369">
    <property type="component" value="Unassembled WGS sequence"/>
</dbReference>
<feature type="coiled-coil region" evidence="1">
    <location>
        <begin position="39"/>
        <end position="66"/>
    </location>
</feature>
<protein>
    <submittedName>
        <fullName evidence="2">Uncharacterized protein</fullName>
    </submittedName>
</protein>
<gene>
    <name evidence="2" type="ORF">QO016_000058</name>
</gene>
<evidence type="ECO:0000256" key="1">
    <source>
        <dbReference type="SAM" id="Coils"/>
    </source>
</evidence>
<keyword evidence="1" id="KW-0175">Coiled coil</keyword>